<organism evidence="2 3">
    <name type="scientific">Phascolarctos cinereus</name>
    <name type="common">Koala</name>
    <dbReference type="NCBI Taxonomy" id="38626"/>
    <lineage>
        <taxon>Eukaryota</taxon>
        <taxon>Metazoa</taxon>
        <taxon>Chordata</taxon>
        <taxon>Craniata</taxon>
        <taxon>Vertebrata</taxon>
        <taxon>Euteleostomi</taxon>
        <taxon>Mammalia</taxon>
        <taxon>Metatheria</taxon>
        <taxon>Diprotodontia</taxon>
        <taxon>Phascolarctidae</taxon>
        <taxon>Phascolarctos</taxon>
    </lineage>
</organism>
<sequence length="185" mass="18619">MDRFMDIRPTLGGPSGASERSAGAPVPSPLPRPDRGARHVTAPSRGSGGGGQSRSGSGPRGAPSVPSGRVGDRAALRPPPRLPGLASQSRFSVLLGVLGPRPRPAPGELRGGPGCSGGALRDGRLAGLRARSGLGRTAPSAGSARAASELPSCCPRRPAGGLRSGLPRPWGQGRDRVMLEPALLS</sequence>
<dbReference type="AlphaFoldDB" id="A0A6P5JNJ9"/>
<accession>A0A6P5JNJ9</accession>
<dbReference type="KEGG" id="pcw:110203728"/>
<feature type="region of interest" description="Disordered" evidence="1">
    <location>
        <begin position="1"/>
        <end position="174"/>
    </location>
</feature>
<protein>
    <submittedName>
        <fullName evidence="3">Uncharacterized protein LOC110203728</fullName>
    </submittedName>
</protein>
<keyword evidence="2" id="KW-1185">Reference proteome</keyword>
<proteinExistence type="predicted"/>
<name>A0A6P5JNJ9_PHACI</name>
<dbReference type="RefSeq" id="XP_020835852.1">
    <property type="nucleotide sequence ID" value="XM_020980193.1"/>
</dbReference>
<feature type="compositionally biased region" description="Low complexity" evidence="1">
    <location>
        <begin position="125"/>
        <end position="138"/>
    </location>
</feature>
<evidence type="ECO:0000313" key="2">
    <source>
        <dbReference type="Proteomes" id="UP000515140"/>
    </source>
</evidence>
<feature type="compositionally biased region" description="Low complexity" evidence="1">
    <location>
        <begin position="54"/>
        <end position="69"/>
    </location>
</feature>
<dbReference type="Proteomes" id="UP000515140">
    <property type="component" value="Unplaced"/>
</dbReference>
<reference evidence="3" key="1">
    <citation type="submission" date="2025-08" db="UniProtKB">
        <authorList>
            <consortium name="RefSeq"/>
        </authorList>
    </citation>
    <scope>IDENTIFICATION</scope>
    <source>
        <tissue evidence="3">Spleen</tissue>
    </source>
</reference>
<evidence type="ECO:0000256" key="1">
    <source>
        <dbReference type="SAM" id="MobiDB-lite"/>
    </source>
</evidence>
<gene>
    <name evidence="3" type="primary">LOC110203728</name>
</gene>
<dbReference type="GeneID" id="110203728"/>
<evidence type="ECO:0000313" key="3">
    <source>
        <dbReference type="RefSeq" id="XP_020835852.1"/>
    </source>
</evidence>
<dbReference type="InParanoid" id="A0A6P5JNJ9"/>